<dbReference type="EMBL" id="JBEWSZ010000001">
    <property type="protein sequence ID" value="MET2825844.1"/>
    <property type="molecule type" value="Genomic_DNA"/>
</dbReference>
<gene>
    <name evidence="2" type="ORF">ABVQ20_02525</name>
</gene>
<evidence type="ECO:0000313" key="2">
    <source>
        <dbReference type="EMBL" id="MET2825844.1"/>
    </source>
</evidence>
<dbReference type="RefSeq" id="WP_354457921.1">
    <property type="nucleotide sequence ID" value="NZ_JBEWSZ010000001.1"/>
</dbReference>
<proteinExistence type="predicted"/>
<sequence length="97" mass="10751">MTIRKIALCAAAILIAATGFADARPDTRKMTCEQTQALIQSQHAAVLTTGQNTYDRYVRQYGTECDYPEVPMSAYVTTRDGPCPLYRCDEPAVNFPN</sequence>
<feature type="chain" id="PRO_5046671339" evidence="1">
    <location>
        <begin position="24"/>
        <end position="97"/>
    </location>
</feature>
<reference evidence="2 3" key="1">
    <citation type="submission" date="2024-06" db="EMBL/GenBank/DDBJ databases">
        <authorList>
            <person name="Kim D.-U."/>
        </authorList>
    </citation>
    <scope>NUCLEOTIDE SEQUENCE [LARGE SCALE GENOMIC DNA]</scope>
    <source>
        <strain evidence="2 3">KACC15460</strain>
    </source>
</reference>
<dbReference type="Proteomes" id="UP001548832">
    <property type="component" value="Unassembled WGS sequence"/>
</dbReference>
<evidence type="ECO:0000313" key="3">
    <source>
        <dbReference type="Proteomes" id="UP001548832"/>
    </source>
</evidence>
<organism evidence="2 3">
    <name type="scientific">Mesorhizobium shangrilense</name>
    <dbReference type="NCBI Taxonomy" id="460060"/>
    <lineage>
        <taxon>Bacteria</taxon>
        <taxon>Pseudomonadati</taxon>
        <taxon>Pseudomonadota</taxon>
        <taxon>Alphaproteobacteria</taxon>
        <taxon>Hyphomicrobiales</taxon>
        <taxon>Phyllobacteriaceae</taxon>
        <taxon>Mesorhizobium</taxon>
    </lineage>
</organism>
<comment type="caution">
    <text evidence="2">The sequence shown here is derived from an EMBL/GenBank/DDBJ whole genome shotgun (WGS) entry which is preliminary data.</text>
</comment>
<evidence type="ECO:0000256" key="1">
    <source>
        <dbReference type="SAM" id="SignalP"/>
    </source>
</evidence>
<protein>
    <submittedName>
        <fullName evidence="2">Uncharacterized protein</fullName>
    </submittedName>
</protein>
<name>A0ABV2D7I5_9HYPH</name>
<feature type="signal peptide" evidence="1">
    <location>
        <begin position="1"/>
        <end position="23"/>
    </location>
</feature>
<keyword evidence="1" id="KW-0732">Signal</keyword>
<keyword evidence="3" id="KW-1185">Reference proteome</keyword>
<accession>A0ABV2D7I5</accession>